<protein>
    <submittedName>
        <fullName evidence="2">Uncharacterized protein</fullName>
    </submittedName>
</protein>
<keyword evidence="1" id="KW-1133">Transmembrane helix</keyword>
<evidence type="ECO:0000256" key="1">
    <source>
        <dbReference type="SAM" id="Phobius"/>
    </source>
</evidence>
<organism evidence="2 3">
    <name type="scientific">Haloterrigena gelatinilytica</name>
    <dbReference type="NCBI Taxonomy" id="2741724"/>
    <lineage>
        <taxon>Archaea</taxon>
        <taxon>Methanobacteriati</taxon>
        <taxon>Methanobacteriota</taxon>
        <taxon>Stenosarchaea group</taxon>
        <taxon>Halobacteria</taxon>
        <taxon>Halobacteriales</taxon>
        <taxon>Natrialbaceae</taxon>
        <taxon>Haloterrigena</taxon>
    </lineage>
</organism>
<evidence type="ECO:0000313" key="3">
    <source>
        <dbReference type="Proteomes" id="UP000728647"/>
    </source>
</evidence>
<name>A0A8J8KEF7_9EURY</name>
<gene>
    <name evidence="2" type="ORF">HT576_02905</name>
</gene>
<comment type="caution">
    <text evidence="2">The sequence shown here is derived from an EMBL/GenBank/DDBJ whole genome shotgun (WGS) entry which is preliminary data.</text>
</comment>
<dbReference type="AlphaFoldDB" id="A0A8J8KEF7"/>
<keyword evidence="1" id="KW-0812">Transmembrane</keyword>
<dbReference type="RefSeq" id="WP_174701215.1">
    <property type="nucleotide sequence ID" value="NZ_JABURA010000001.1"/>
</dbReference>
<dbReference type="OrthoDB" id="275810at2157"/>
<sequence length="265" mass="28596">MVRLFVLAVAAGFTLFGWIALSSARALRGRQTTIDELESTDAGRLEPGGEATISGPVSVLESASPERTGPESNGTDAAALWAWRLRRKEGAKKNNGWRTVEGELAVGEFTVDHGWDRVRVDAEALSTQVDDPFDSSQSFLDEPETDVYLGELDPINRFLERHGFADEGGIVSDVEVSISVGGKTTMPDKYQATVVRDGDELIVRGDLIETADGYVLRGSDETPLSIAAGDLQNQEDRLRSEVRMRKAVSGVCFGLGVLVAILAVL</sequence>
<reference evidence="2" key="1">
    <citation type="submission" date="2020-06" db="EMBL/GenBank/DDBJ databases">
        <title>Haloterrigena sp. nov., an extremely halophilic archaeon isolated from a saline sediment.</title>
        <authorList>
            <person name="Liu B.-B."/>
        </authorList>
    </citation>
    <scope>NUCLEOTIDE SEQUENCE</scope>
    <source>
        <strain evidence="2">SYSU A121-1</strain>
    </source>
</reference>
<proteinExistence type="predicted"/>
<accession>A0A8J8KEF7</accession>
<feature type="transmembrane region" description="Helical" evidence="1">
    <location>
        <begin position="247"/>
        <end position="264"/>
    </location>
</feature>
<keyword evidence="1" id="KW-0472">Membrane</keyword>
<evidence type="ECO:0000313" key="2">
    <source>
        <dbReference type="EMBL" id="NUB89982.1"/>
    </source>
</evidence>
<dbReference type="Proteomes" id="UP000728647">
    <property type="component" value="Unassembled WGS sequence"/>
</dbReference>
<dbReference type="EMBL" id="JABURA010000001">
    <property type="protein sequence ID" value="NUB89982.1"/>
    <property type="molecule type" value="Genomic_DNA"/>
</dbReference>